<dbReference type="Proteomes" id="UP001186944">
    <property type="component" value="Unassembled WGS sequence"/>
</dbReference>
<keyword evidence="4" id="KW-1185">Reference proteome</keyword>
<accession>A0AA89BZ03</accession>
<comment type="caution">
    <text evidence="3">The sequence shown here is derived from an EMBL/GenBank/DDBJ whole genome shotgun (WGS) entry which is preliminary data.</text>
</comment>
<feature type="region of interest" description="Disordered" evidence="2">
    <location>
        <begin position="322"/>
        <end position="344"/>
    </location>
</feature>
<dbReference type="Gene3D" id="1.20.5.170">
    <property type="match status" value="1"/>
</dbReference>
<evidence type="ECO:0000313" key="4">
    <source>
        <dbReference type="Proteomes" id="UP001186944"/>
    </source>
</evidence>
<dbReference type="EMBL" id="VSWD01000005">
    <property type="protein sequence ID" value="KAK3101925.1"/>
    <property type="molecule type" value="Genomic_DNA"/>
</dbReference>
<sequence length="535" mass="60335">MAATSAGQIASAPNTNCEYGCTGEVAGSESVCSAETLIADCQDTQGLLCNNVEHAEYESDHTDIVNVFVNGGNGVTHELDVSQDTSMAYVPQSTQQMNDVSILLQQNEVQLLDNELRDLPKELYIEKIRNLVKDSEQLIMWYRNILCSRSQSIQGCPQGKMITRKTTKRSFSVEKYANDCYILTRFLQGERCNIEDVFEKTRVVSVSSDIPRGDVVEIRATIQSLLQKVNLLEQDNAAKDKTISALSENIKSLREENVNLATELNQLKTSVNGLKTKVTAHIKSVGEMETSGIDNSKTVASEVDRLSKVCMNMQRQISTIPKSQTFSTATSTPSRPQIPSPTSSTVDVLIHDEGIQNRSLHGSPINARMHDQSRIEDKNQVVNTVTPSNLTFVTVSDEELTSGSENIRDDPDFFRGVTYNRKARFHISRIDRRTNKDAIVNYLRNKGVTVTHILMFYPRSDRSKLCSAKINVPIGQGRIVDSEGFWPDGVRCRRWLSRSQWDKRNDRGRDYDEEENWDRDYLRSCYDDDDDDLDE</sequence>
<evidence type="ECO:0000256" key="1">
    <source>
        <dbReference type="SAM" id="Coils"/>
    </source>
</evidence>
<proteinExistence type="predicted"/>
<reference evidence="3" key="1">
    <citation type="submission" date="2019-08" db="EMBL/GenBank/DDBJ databases">
        <title>The improved chromosome-level genome for the pearl oyster Pinctada fucata martensii using PacBio sequencing and Hi-C.</title>
        <authorList>
            <person name="Zheng Z."/>
        </authorList>
    </citation>
    <scope>NUCLEOTIDE SEQUENCE</scope>
    <source>
        <strain evidence="3">ZZ-2019</strain>
        <tissue evidence="3">Adductor muscle</tissue>
    </source>
</reference>
<keyword evidence="1" id="KW-0175">Coiled coil</keyword>
<evidence type="ECO:0000256" key="2">
    <source>
        <dbReference type="SAM" id="MobiDB-lite"/>
    </source>
</evidence>
<feature type="coiled-coil region" evidence="1">
    <location>
        <begin position="215"/>
        <end position="270"/>
    </location>
</feature>
<protein>
    <submittedName>
        <fullName evidence="3">Uncharacterized protein</fullName>
    </submittedName>
</protein>
<gene>
    <name evidence="3" type="ORF">FSP39_007412</name>
</gene>
<evidence type="ECO:0000313" key="3">
    <source>
        <dbReference type="EMBL" id="KAK3101925.1"/>
    </source>
</evidence>
<name>A0AA89BZ03_PINIB</name>
<dbReference type="AlphaFoldDB" id="A0AA89BZ03"/>
<organism evidence="3 4">
    <name type="scientific">Pinctada imbricata</name>
    <name type="common">Atlantic pearl-oyster</name>
    <name type="synonym">Pinctada martensii</name>
    <dbReference type="NCBI Taxonomy" id="66713"/>
    <lineage>
        <taxon>Eukaryota</taxon>
        <taxon>Metazoa</taxon>
        <taxon>Spiralia</taxon>
        <taxon>Lophotrochozoa</taxon>
        <taxon>Mollusca</taxon>
        <taxon>Bivalvia</taxon>
        <taxon>Autobranchia</taxon>
        <taxon>Pteriomorphia</taxon>
        <taxon>Pterioida</taxon>
        <taxon>Pterioidea</taxon>
        <taxon>Pteriidae</taxon>
        <taxon>Pinctada</taxon>
    </lineage>
</organism>